<keyword evidence="1" id="KW-0175">Coiled coil</keyword>
<organism evidence="4">
    <name type="scientific">Enterobius vermicularis</name>
    <name type="common">Human pinworm</name>
    <dbReference type="NCBI Taxonomy" id="51028"/>
    <lineage>
        <taxon>Eukaryota</taxon>
        <taxon>Metazoa</taxon>
        <taxon>Ecdysozoa</taxon>
        <taxon>Nematoda</taxon>
        <taxon>Chromadorea</taxon>
        <taxon>Rhabditida</taxon>
        <taxon>Spirurina</taxon>
        <taxon>Oxyuridomorpha</taxon>
        <taxon>Oxyuroidea</taxon>
        <taxon>Oxyuridae</taxon>
        <taxon>Enterobius</taxon>
    </lineage>
</organism>
<keyword evidence="3" id="KW-1185">Reference proteome</keyword>
<dbReference type="AlphaFoldDB" id="A0A0N4UVV0"/>
<evidence type="ECO:0000313" key="2">
    <source>
        <dbReference type="EMBL" id="VDD86151.1"/>
    </source>
</evidence>
<name>A0A0N4UVV0_ENTVE</name>
<feature type="coiled-coil region" evidence="1">
    <location>
        <begin position="288"/>
        <end position="315"/>
    </location>
</feature>
<gene>
    <name evidence="2" type="ORF">EVEC_LOCUS1294</name>
</gene>
<dbReference type="Proteomes" id="UP000274131">
    <property type="component" value="Unassembled WGS sequence"/>
</dbReference>
<protein>
    <submittedName>
        <fullName evidence="4">Ras-associating domain-containing protein</fullName>
    </submittedName>
</protein>
<dbReference type="WBParaSite" id="EVEC_0000158601-mRNA-1">
    <property type="protein sequence ID" value="EVEC_0000158601-mRNA-1"/>
    <property type="gene ID" value="EVEC_0000158601"/>
</dbReference>
<evidence type="ECO:0000313" key="4">
    <source>
        <dbReference type="WBParaSite" id="EVEC_0000158601-mRNA-1"/>
    </source>
</evidence>
<reference evidence="2 3" key="2">
    <citation type="submission" date="2018-10" db="EMBL/GenBank/DDBJ databases">
        <authorList>
            <consortium name="Pathogen Informatics"/>
        </authorList>
    </citation>
    <scope>NUCLEOTIDE SEQUENCE [LARGE SCALE GENOMIC DNA]</scope>
</reference>
<proteinExistence type="predicted"/>
<sequence>MHKYLLAPNLQVESSWSESEEDIFALLWIEFGTAELESSYVLSGTWPSISETYFPSLAMRHVNGKPLSGKHEIKEITPSHKFVKILMNVFFSFPSLTRYSFLCQSVLLIDGDILQYLMITMSGVRVLRQIQNLSKSILEKKSEKSGRLEKETLHETKEGLGVKSKKIEDEKPSKADIGVGTELTEEIFDAILSEYWVEEAQILHSELQRKLDLLLEEIEDEEKDINDLIEYAHRRWKKDKTQKQANKGSQTVITYGIEVEDAPESFRQALVSEHDLWMEKSFREEVKVAMLVTELSYLEEEIKQYEKEILSLRKCKQGAMTSPSDSEAVRESS</sequence>
<feature type="coiled-coil region" evidence="1">
    <location>
        <begin position="197"/>
        <end position="231"/>
    </location>
</feature>
<evidence type="ECO:0000256" key="1">
    <source>
        <dbReference type="SAM" id="Coils"/>
    </source>
</evidence>
<dbReference type="EMBL" id="UXUI01007194">
    <property type="protein sequence ID" value="VDD86151.1"/>
    <property type="molecule type" value="Genomic_DNA"/>
</dbReference>
<evidence type="ECO:0000313" key="3">
    <source>
        <dbReference type="Proteomes" id="UP000274131"/>
    </source>
</evidence>
<reference evidence="4" key="1">
    <citation type="submission" date="2017-02" db="UniProtKB">
        <authorList>
            <consortium name="WormBaseParasite"/>
        </authorList>
    </citation>
    <scope>IDENTIFICATION</scope>
</reference>
<accession>A0A0N4UVV0</accession>